<accession>A2I481</accession>
<keyword evidence="4" id="KW-0813">Transport</keyword>
<comment type="function">
    <text evidence="1">Essential component of the TIM23 complex, a complex that mediates the translocation of transit peptide-containing proteins across the mitochondrial inner membrane.</text>
</comment>
<evidence type="ECO:0000256" key="2">
    <source>
        <dbReference type="ARBA" id="ARBA00004448"/>
    </source>
</evidence>
<keyword evidence="11 12" id="KW-0472">Membrane</keyword>
<dbReference type="Pfam" id="PF02466">
    <property type="entry name" value="Tim17"/>
    <property type="match status" value="1"/>
</dbReference>
<dbReference type="PANTHER" id="PTHR10485:SF0">
    <property type="entry name" value="AT05822P-RELATED"/>
    <property type="match status" value="1"/>
</dbReference>
<evidence type="ECO:0000256" key="4">
    <source>
        <dbReference type="ARBA" id="ARBA00022448"/>
    </source>
</evidence>
<evidence type="ECO:0000256" key="1">
    <source>
        <dbReference type="ARBA" id="ARBA00002959"/>
    </source>
</evidence>
<name>A2I481_MACHI</name>
<feature type="transmembrane region" description="Helical" evidence="12">
    <location>
        <begin position="66"/>
        <end position="83"/>
    </location>
</feature>
<dbReference type="GO" id="GO:0008320">
    <property type="term" value="F:protein transmembrane transporter activity"/>
    <property type="evidence" value="ECO:0007669"/>
    <property type="project" value="TreeGrafter"/>
</dbReference>
<evidence type="ECO:0000313" key="13">
    <source>
        <dbReference type="EMBL" id="ABM55650.1"/>
    </source>
</evidence>
<dbReference type="AlphaFoldDB" id="A2I481"/>
<keyword evidence="9" id="KW-0811">Translocation</keyword>
<sequence>MEEYNREPCPWRIVDDCGGAFAMGAIGSSIFQGIKGFRNAPSGFKRRLAGSLTTIQQRAPVFGGNFAIWGFVFSTVDCSLVYYRKKEDPWNSIISGAVTGGILAARNGLPAMAGSALIGGFLLGMIEGVGILMTRFNAEQFRQQAPVFEDPSVLGSSPPPFGNSASFQ</sequence>
<proteinExistence type="evidence at transcript level"/>
<dbReference type="GO" id="GO:0005744">
    <property type="term" value="C:TIM23 mitochondrial import inner membrane translocase complex"/>
    <property type="evidence" value="ECO:0007669"/>
    <property type="project" value="TreeGrafter"/>
</dbReference>
<evidence type="ECO:0000256" key="8">
    <source>
        <dbReference type="ARBA" id="ARBA00022989"/>
    </source>
</evidence>
<dbReference type="GO" id="GO:0030150">
    <property type="term" value="P:protein import into mitochondrial matrix"/>
    <property type="evidence" value="ECO:0007669"/>
    <property type="project" value="TreeGrafter"/>
</dbReference>
<dbReference type="EMBL" id="EF070584">
    <property type="protein sequence ID" value="ABM55650.1"/>
    <property type="molecule type" value="mRNA"/>
</dbReference>
<keyword evidence="7" id="KW-0653">Protein transport</keyword>
<protein>
    <submittedName>
        <fullName evidence="13">Putative mitochondrial import inner membrane translocase subunit tim17</fullName>
    </submittedName>
</protein>
<keyword evidence="6" id="KW-0999">Mitochondrion inner membrane</keyword>
<comment type="subcellular location">
    <subcellularLocation>
        <location evidence="2">Mitochondrion inner membrane</location>
        <topology evidence="2">Multi-pass membrane protein</topology>
    </subcellularLocation>
</comment>
<evidence type="ECO:0000256" key="12">
    <source>
        <dbReference type="SAM" id="Phobius"/>
    </source>
</evidence>
<evidence type="ECO:0000256" key="10">
    <source>
        <dbReference type="ARBA" id="ARBA00023128"/>
    </source>
</evidence>
<comment type="similarity">
    <text evidence="3">Belongs to the Tim17/Tim22/Tim23 family.</text>
</comment>
<evidence type="ECO:0000256" key="3">
    <source>
        <dbReference type="ARBA" id="ARBA00008444"/>
    </source>
</evidence>
<evidence type="ECO:0000256" key="7">
    <source>
        <dbReference type="ARBA" id="ARBA00022927"/>
    </source>
</evidence>
<evidence type="ECO:0000256" key="6">
    <source>
        <dbReference type="ARBA" id="ARBA00022792"/>
    </source>
</evidence>
<evidence type="ECO:0000256" key="11">
    <source>
        <dbReference type="ARBA" id="ARBA00023136"/>
    </source>
</evidence>
<evidence type="ECO:0000256" key="5">
    <source>
        <dbReference type="ARBA" id="ARBA00022692"/>
    </source>
</evidence>
<feature type="transmembrane region" description="Helical" evidence="12">
    <location>
        <begin position="115"/>
        <end position="134"/>
    </location>
</feature>
<keyword evidence="8 12" id="KW-1133">Transmembrane helix</keyword>
<dbReference type="PANTHER" id="PTHR10485">
    <property type="entry name" value="MITOCHONDRIAL IMPORT INNER MEMBRANE TRANSLOCASE SUBUNIT TIM-17"/>
    <property type="match status" value="1"/>
</dbReference>
<reference evidence="13" key="1">
    <citation type="submission" date="2006-10" db="EMBL/GenBank/DDBJ databases">
        <title>Expressed genes of the pink hibiscus mealybug, Maconellicoccus hirsutus.</title>
        <authorList>
            <person name="Hunter W.B."/>
            <person name="Hunnicutt L.E."/>
        </authorList>
    </citation>
    <scope>NUCLEOTIDE SEQUENCE</scope>
</reference>
<keyword evidence="10" id="KW-0496">Mitochondrion</keyword>
<keyword evidence="5 12" id="KW-0812">Transmembrane</keyword>
<organism evidence="13">
    <name type="scientific">Maconellicoccus hirsutus</name>
    <name type="common">Pink hibiscus mealybug</name>
    <dbReference type="NCBI Taxonomy" id="177089"/>
    <lineage>
        <taxon>Eukaryota</taxon>
        <taxon>Metazoa</taxon>
        <taxon>Ecdysozoa</taxon>
        <taxon>Arthropoda</taxon>
        <taxon>Hexapoda</taxon>
        <taxon>Insecta</taxon>
        <taxon>Pterygota</taxon>
        <taxon>Neoptera</taxon>
        <taxon>Paraneoptera</taxon>
        <taxon>Hemiptera</taxon>
        <taxon>Sternorrhyncha</taxon>
        <taxon>Coccoidea</taxon>
        <taxon>Pseudococcidae</taxon>
        <taxon>Maconellicoccus</taxon>
    </lineage>
</organism>
<evidence type="ECO:0000256" key="9">
    <source>
        <dbReference type="ARBA" id="ARBA00023010"/>
    </source>
</evidence>